<dbReference type="Proteomes" id="UP001396334">
    <property type="component" value="Unassembled WGS sequence"/>
</dbReference>
<sequence length="155" mass="17038">MGLYDEITMEIKDTSIQVFIDNHKDPVTSSSSSYRYSQVGNPSSPSTQSYGGYGDLLQVLVATLLLGFKVSFLSLRTLSYPGVSPLADPVRLSSPIAKAQVWHNIVLKGLRCEISTSSSNFQEVQESGGFSKTKGKEKALESYAKNISFIFFHQD</sequence>
<keyword evidence="2" id="KW-1185">Reference proteome</keyword>
<evidence type="ECO:0000313" key="2">
    <source>
        <dbReference type="Proteomes" id="UP001396334"/>
    </source>
</evidence>
<evidence type="ECO:0000313" key="1">
    <source>
        <dbReference type="EMBL" id="KAK8979969.1"/>
    </source>
</evidence>
<comment type="caution">
    <text evidence="1">The sequence shown here is derived from an EMBL/GenBank/DDBJ whole genome shotgun (WGS) entry which is preliminary data.</text>
</comment>
<name>A0ABR2NV02_9ROSI</name>
<accession>A0ABR2NV02</accession>
<proteinExistence type="predicted"/>
<dbReference type="EMBL" id="JBBPBN010000097">
    <property type="protein sequence ID" value="KAK8979969.1"/>
    <property type="molecule type" value="Genomic_DNA"/>
</dbReference>
<gene>
    <name evidence="1" type="ORF">V6N11_061193</name>
</gene>
<reference evidence="1 2" key="1">
    <citation type="journal article" date="2024" name="G3 (Bethesda)">
        <title>Genome assembly of Hibiscus sabdariffa L. provides insights into metabolisms of medicinal natural products.</title>
        <authorList>
            <person name="Kim T."/>
        </authorList>
    </citation>
    <scope>NUCLEOTIDE SEQUENCE [LARGE SCALE GENOMIC DNA]</scope>
    <source>
        <strain evidence="1">TK-2024</strain>
        <tissue evidence="1">Old leaves</tissue>
    </source>
</reference>
<organism evidence="1 2">
    <name type="scientific">Hibiscus sabdariffa</name>
    <name type="common">roselle</name>
    <dbReference type="NCBI Taxonomy" id="183260"/>
    <lineage>
        <taxon>Eukaryota</taxon>
        <taxon>Viridiplantae</taxon>
        <taxon>Streptophyta</taxon>
        <taxon>Embryophyta</taxon>
        <taxon>Tracheophyta</taxon>
        <taxon>Spermatophyta</taxon>
        <taxon>Magnoliopsida</taxon>
        <taxon>eudicotyledons</taxon>
        <taxon>Gunneridae</taxon>
        <taxon>Pentapetalae</taxon>
        <taxon>rosids</taxon>
        <taxon>malvids</taxon>
        <taxon>Malvales</taxon>
        <taxon>Malvaceae</taxon>
        <taxon>Malvoideae</taxon>
        <taxon>Hibiscus</taxon>
    </lineage>
</organism>
<protein>
    <submittedName>
        <fullName evidence="1">Uncharacterized protein</fullName>
    </submittedName>
</protein>